<feature type="region of interest" description="Disordered" evidence="1">
    <location>
        <begin position="1"/>
        <end position="35"/>
    </location>
</feature>
<dbReference type="EMBL" id="JAIVGD010000013">
    <property type="protein sequence ID" value="KAH0761444.1"/>
    <property type="molecule type" value="Genomic_DNA"/>
</dbReference>
<comment type="caution">
    <text evidence="2">The sequence shown here is derived from an EMBL/GenBank/DDBJ whole genome shotgun (WGS) entry which is preliminary data.</text>
</comment>
<sequence>MSGNKRTSVIEDDDCEEVPHTVDAQPKVVESDPGDKFPIVDELIEKFDEVEKVHQDPINFLHANETPLKEKEPVKETLQ</sequence>
<keyword evidence="3" id="KW-1185">Reference proteome</keyword>
<evidence type="ECO:0000313" key="2">
    <source>
        <dbReference type="EMBL" id="KAH0761444.1"/>
    </source>
</evidence>
<organism evidence="2 3">
    <name type="scientific">Solanum tuberosum</name>
    <name type="common">Potato</name>
    <dbReference type="NCBI Taxonomy" id="4113"/>
    <lineage>
        <taxon>Eukaryota</taxon>
        <taxon>Viridiplantae</taxon>
        <taxon>Streptophyta</taxon>
        <taxon>Embryophyta</taxon>
        <taxon>Tracheophyta</taxon>
        <taxon>Spermatophyta</taxon>
        <taxon>Magnoliopsida</taxon>
        <taxon>eudicotyledons</taxon>
        <taxon>Gunneridae</taxon>
        <taxon>Pentapetalae</taxon>
        <taxon>asterids</taxon>
        <taxon>lamiids</taxon>
        <taxon>Solanales</taxon>
        <taxon>Solanaceae</taxon>
        <taxon>Solanoideae</taxon>
        <taxon>Solaneae</taxon>
        <taxon>Solanum</taxon>
    </lineage>
</organism>
<name>A0ABQ7VBH9_SOLTU</name>
<evidence type="ECO:0000256" key="1">
    <source>
        <dbReference type="SAM" id="MobiDB-lite"/>
    </source>
</evidence>
<dbReference type="Proteomes" id="UP000826656">
    <property type="component" value="Unassembled WGS sequence"/>
</dbReference>
<evidence type="ECO:0000313" key="3">
    <source>
        <dbReference type="Proteomes" id="UP000826656"/>
    </source>
</evidence>
<protein>
    <submittedName>
        <fullName evidence="2">Uncharacterized protein</fullName>
    </submittedName>
</protein>
<gene>
    <name evidence="2" type="ORF">KY290_017517</name>
</gene>
<accession>A0ABQ7VBH9</accession>
<reference evidence="2 3" key="1">
    <citation type="journal article" date="2021" name="bioRxiv">
        <title>Chromosome-scale and haplotype-resolved genome assembly of a tetraploid potato cultivar.</title>
        <authorList>
            <person name="Sun H."/>
            <person name="Jiao W.-B."/>
            <person name="Krause K."/>
            <person name="Campoy J.A."/>
            <person name="Goel M."/>
            <person name="Folz-Donahue K."/>
            <person name="Kukat C."/>
            <person name="Huettel B."/>
            <person name="Schneeberger K."/>
        </authorList>
    </citation>
    <scope>NUCLEOTIDE SEQUENCE [LARGE SCALE GENOMIC DNA]</scope>
    <source>
        <strain evidence="2">SolTubOtavaFocal</strain>
        <tissue evidence="2">Leaves</tissue>
    </source>
</reference>
<proteinExistence type="predicted"/>